<dbReference type="GO" id="GO:0034464">
    <property type="term" value="C:BBSome"/>
    <property type="evidence" value="ECO:0007669"/>
    <property type="project" value="InterPro"/>
</dbReference>
<name>A7T3G6_NEMVE</name>
<dbReference type="InParanoid" id="A7T3G6"/>
<proteinExistence type="predicted"/>
<evidence type="ECO:0000259" key="1">
    <source>
        <dbReference type="Pfam" id="PF14727"/>
    </source>
</evidence>
<dbReference type="Pfam" id="PF14727">
    <property type="entry name" value="PHTB1_N"/>
    <property type="match status" value="1"/>
</dbReference>
<evidence type="ECO:0000313" key="3">
    <source>
        <dbReference type="Proteomes" id="UP000001593"/>
    </source>
</evidence>
<dbReference type="eggNOG" id="KOG3679">
    <property type="taxonomic scope" value="Eukaryota"/>
</dbReference>
<feature type="non-terminal residue" evidence="2">
    <location>
        <position position="1"/>
    </location>
</feature>
<dbReference type="Proteomes" id="UP000001593">
    <property type="component" value="Unassembled WGS sequence"/>
</dbReference>
<dbReference type="EMBL" id="DS470507">
    <property type="protein sequence ID" value="EDO29498.1"/>
    <property type="molecule type" value="Genomic_DNA"/>
</dbReference>
<dbReference type="PANTHER" id="PTHR20991">
    <property type="entry name" value="PARATHYROID HORMONE-RESPONSIVE B1 GENE"/>
    <property type="match status" value="1"/>
</dbReference>
<dbReference type="InterPro" id="IPR026511">
    <property type="entry name" value="PTHB1"/>
</dbReference>
<dbReference type="InterPro" id="IPR028073">
    <property type="entry name" value="PHTB1_N_dom"/>
</dbReference>
<accession>A7T3G6</accession>
<feature type="domain" description="PTHB1 N-terminal" evidence="1">
    <location>
        <begin position="1"/>
        <end position="76"/>
    </location>
</feature>
<dbReference type="HOGENOM" id="CLU_2661621_0_0_1"/>
<dbReference type="PANTHER" id="PTHR20991:SF0">
    <property type="entry name" value="PROTEIN PTHB1"/>
    <property type="match status" value="1"/>
</dbReference>
<evidence type="ECO:0000313" key="2">
    <source>
        <dbReference type="EMBL" id="EDO29498.1"/>
    </source>
</evidence>
<organism evidence="2 3">
    <name type="scientific">Nematostella vectensis</name>
    <name type="common">Starlet sea anemone</name>
    <dbReference type="NCBI Taxonomy" id="45351"/>
    <lineage>
        <taxon>Eukaryota</taxon>
        <taxon>Metazoa</taxon>
        <taxon>Cnidaria</taxon>
        <taxon>Anthozoa</taxon>
        <taxon>Hexacorallia</taxon>
        <taxon>Actiniaria</taxon>
        <taxon>Edwardsiidae</taxon>
        <taxon>Nematostella</taxon>
    </lineage>
</organism>
<dbReference type="STRING" id="45351.A7T3G6"/>
<sequence length="76" mass="8606">GERSLFCMKEDGTIRFMKKFEYNPSAFIPYDSVKEGVINTLIATHTKSLLVYQDVTLTWAAQLPHVPVAIKVATFQ</sequence>
<gene>
    <name evidence="2" type="ORF">NEMVEDRAFT_v1g144317</name>
</gene>
<protein>
    <recommendedName>
        <fullName evidence="1">PTHB1 N-terminal domain-containing protein</fullName>
    </recommendedName>
</protein>
<reference evidence="2 3" key="1">
    <citation type="journal article" date="2007" name="Science">
        <title>Sea anemone genome reveals ancestral eumetazoan gene repertoire and genomic organization.</title>
        <authorList>
            <person name="Putnam N.H."/>
            <person name="Srivastava M."/>
            <person name="Hellsten U."/>
            <person name="Dirks B."/>
            <person name="Chapman J."/>
            <person name="Salamov A."/>
            <person name="Terry A."/>
            <person name="Shapiro H."/>
            <person name="Lindquist E."/>
            <person name="Kapitonov V.V."/>
            <person name="Jurka J."/>
            <person name="Genikhovich G."/>
            <person name="Grigoriev I.V."/>
            <person name="Lucas S.M."/>
            <person name="Steele R.E."/>
            <person name="Finnerty J.R."/>
            <person name="Technau U."/>
            <person name="Martindale M.Q."/>
            <person name="Rokhsar D.S."/>
        </authorList>
    </citation>
    <scope>NUCLEOTIDE SEQUENCE [LARGE SCALE GENOMIC DNA]</scope>
    <source>
        <strain evidence="3">CH2 X CH6</strain>
    </source>
</reference>
<keyword evidence="3" id="KW-1185">Reference proteome</keyword>
<dbReference type="AlphaFoldDB" id="A7T3G6"/>
<dbReference type="PhylomeDB" id="A7T3G6"/>